<comment type="caution">
    <text evidence="2">The sequence shown here is derived from an EMBL/GenBank/DDBJ whole genome shotgun (WGS) entry which is preliminary data.</text>
</comment>
<gene>
    <name evidence="2" type="ORF">TKK_001403</name>
</gene>
<accession>A0ABD2XKQ0</accession>
<organism evidence="2 3">
    <name type="scientific">Trichogramma kaykai</name>
    <dbReference type="NCBI Taxonomy" id="54128"/>
    <lineage>
        <taxon>Eukaryota</taxon>
        <taxon>Metazoa</taxon>
        <taxon>Ecdysozoa</taxon>
        <taxon>Arthropoda</taxon>
        <taxon>Hexapoda</taxon>
        <taxon>Insecta</taxon>
        <taxon>Pterygota</taxon>
        <taxon>Neoptera</taxon>
        <taxon>Endopterygota</taxon>
        <taxon>Hymenoptera</taxon>
        <taxon>Apocrita</taxon>
        <taxon>Proctotrupomorpha</taxon>
        <taxon>Chalcidoidea</taxon>
        <taxon>Trichogrammatidae</taxon>
        <taxon>Trichogramma</taxon>
    </lineage>
</organism>
<evidence type="ECO:0000313" key="3">
    <source>
        <dbReference type="Proteomes" id="UP001627154"/>
    </source>
</evidence>
<dbReference type="EMBL" id="JBJJXI010000019">
    <property type="protein sequence ID" value="KAL3405998.1"/>
    <property type="molecule type" value="Genomic_DNA"/>
</dbReference>
<evidence type="ECO:0000256" key="1">
    <source>
        <dbReference type="SAM" id="SignalP"/>
    </source>
</evidence>
<dbReference type="PROSITE" id="PS51257">
    <property type="entry name" value="PROKAR_LIPOPROTEIN"/>
    <property type="match status" value="1"/>
</dbReference>
<sequence length="193" mass="21072">MKYLAILAACLVVSCWAAPEGDKEVAAQQPLQLAEIISNAQKNINELATQIKTQLNLPDQETVVNTLKTQSSDFVNKVQGYISTVSEEVKSKTPELEKLWTDVRGKLSKVVEDINANVPNAKESADQLQKQFQEGVETLVKESNTIAEAFKANSGQVREDIASFTKKAVDIAVEATHSLNEQLKSAATAVKKD</sequence>
<protein>
    <recommendedName>
        <fullName evidence="4">Apolipophorin-III</fullName>
    </recommendedName>
</protein>
<feature type="chain" id="PRO_5044860432" description="Apolipophorin-III" evidence="1">
    <location>
        <begin position="18"/>
        <end position="193"/>
    </location>
</feature>
<evidence type="ECO:0008006" key="4">
    <source>
        <dbReference type="Google" id="ProtNLM"/>
    </source>
</evidence>
<dbReference type="SUPFAM" id="SSF47857">
    <property type="entry name" value="Apolipophorin-III"/>
    <property type="match status" value="1"/>
</dbReference>
<keyword evidence="1" id="KW-0732">Signal</keyword>
<proteinExistence type="predicted"/>
<keyword evidence="3" id="KW-1185">Reference proteome</keyword>
<dbReference type="CDD" id="cd13769">
    <property type="entry name" value="ApoLp-III_like"/>
    <property type="match status" value="1"/>
</dbReference>
<dbReference type="Gene3D" id="1.20.120.20">
    <property type="entry name" value="Apolipoprotein"/>
    <property type="match status" value="1"/>
</dbReference>
<dbReference type="AlphaFoldDB" id="A0ABD2XKQ0"/>
<dbReference type="Proteomes" id="UP001627154">
    <property type="component" value="Unassembled WGS sequence"/>
</dbReference>
<dbReference type="Pfam" id="PF07464">
    <property type="entry name" value="ApoLp-III"/>
    <property type="match status" value="1"/>
</dbReference>
<dbReference type="InterPro" id="IPR010009">
    <property type="entry name" value="ApoLp-III"/>
</dbReference>
<reference evidence="2 3" key="1">
    <citation type="journal article" date="2024" name="bioRxiv">
        <title>A reference genome for Trichogramma kaykai: A tiny desert-dwelling parasitoid wasp with competing sex-ratio distorters.</title>
        <authorList>
            <person name="Culotta J."/>
            <person name="Lindsey A.R."/>
        </authorList>
    </citation>
    <scope>NUCLEOTIDE SEQUENCE [LARGE SCALE GENOMIC DNA]</scope>
    <source>
        <strain evidence="2 3">KSX58</strain>
    </source>
</reference>
<feature type="signal peptide" evidence="1">
    <location>
        <begin position="1"/>
        <end position="17"/>
    </location>
</feature>
<name>A0ABD2XKQ0_9HYME</name>
<evidence type="ECO:0000313" key="2">
    <source>
        <dbReference type="EMBL" id="KAL3405998.1"/>
    </source>
</evidence>